<evidence type="ECO:0000313" key="1">
    <source>
        <dbReference type="EMBL" id="KAK7893677.1"/>
    </source>
</evidence>
<reference evidence="2" key="1">
    <citation type="submission" date="2024-04" db="EMBL/GenBank/DDBJ databases">
        <title>Salinicola lusitanus LLJ914,a marine bacterium isolated from the Okinawa Trough.</title>
        <authorList>
            <person name="Li J."/>
        </authorList>
    </citation>
    <scope>NUCLEOTIDE SEQUENCE [LARGE SCALE GENOMIC DNA]</scope>
</reference>
<accession>A0AAW0NCJ3</accession>
<dbReference type="EMBL" id="JBBPFD010000016">
    <property type="protein sequence ID" value="KAK7893677.1"/>
    <property type="molecule type" value="Genomic_DNA"/>
</dbReference>
<dbReference type="AlphaFoldDB" id="A0AAW0NCJ3"/>
<dbReference type="Proteomes" id="UP001460270">
    <property type="component" value="Unassembled WGS sequence"/>
</dbReference>
<gene>
    <name evidence="1" type="ORF">WMY93_022829</name>
</gene>
<keyword evidence="2" id="KW-1185">Reference proteome</keyword>
<name>A0AAW0NCJ3_9GOBI</name>
<protein>
    <submittedName>
        <fullName evidence="1">Uncharacterized protein</fullName>
    </submittedName>
</protein>
<sequence length="91" mass="9865">MPKTLNDEESLPATRPRTIYSEDRGYLARGRPGPDCDVSLDLDLTVTCPTCPFLRPGLTVTVSRPGPDCDLSPDLDLTVTVSDLDLTVTCL</sequence>
<proteinExistence type="predicted"/>
<comment type="caution">
    <text evidence="1">The sequence shown here is derived from an EMBL/GenBank/DDBJ whole genome shotgun (WGS) entry which is preliminary data.</text>
</comment>
<evidence type="ECO:0000313" key="2">
    <source>
        <dbReference type="Proteomes" id="UP001460270"/>
    </source>
</evidence>
<organism evidence="1 2">
    <name type="scientific">Mugilogobius chulae</name>
    <name type="common">yellowstripe goby</name>
    <dbReference type="NCBI Taxonomy" id="88201"/>
    <lineage>
        <taxon>Eukaryota</taxon>
        <taxon>Metazoa</taxon>
        <taxon>Chordata</taxon>
        <taxon>Craniata</taxon>
        <taxon>Vertebrata</taxon>
        <taxon>Euteleostomi</taxon>
        <taxon>Actinopterygii</taxon>
        <taxon>Neopterygii</taxon>
        <taxon>Teleostei</taxon>
        <taxon>Neoteleostei</taxon>
        <taxon>Acanthomorphata</taxon>
        <taxon>Gobiaria</taxon>
        <taxon>Gobiiformes</taxon>
        <taxon>Gobioidei</taxon>
        <taxon>Gobiidae</taxon>
        <taxon>Gobionellinae</taxon>
        <taxon>Mugilogobius</taxon>
    </lineage>
</organism>